<feature type="region of interest" description="Disordered" evidence="1">
    <location>
        <begin position="160"/>
        <end position="224"/>
    </location>
</feature>
<accession>A0A3M6ZS29</accession>
<sequence>MSPYDLHHHLFSNKVIARADQHISAKMRSSVMIVAPFVAAAYAQSSAPANGTEGAMTSSSSYSYSNDNTQYLTQTDSRGVITGQPAAATSQPSLPAGVSTQPQVATVPAALPTGINTIQYGNESSFLVSVGSSTTSIIGGNGVQTDASVVEGTTGGIASATTLTTSSSDSDASETSGSSSSSSTSSSDSDSDNDSSSSASSTSEDSSSSGTASSSAADSSSSDSAAANLHLASAGLVGLGALFAALL</sequence>
<name>A0A3M6ZS29_HORWE</name>
<dbReference type="Proteomes" id="UP000271337">
    <property type="component" value="Unassembled WGS sequence"/>
</dbReference>
<proteinExistence type="predicted"/>
<protein>
    <submittedName>
        <fullName evidence="2">Uncharacterized protein</fullName>
    </submittedName>
</protein>
<feature type="region of interest" description="Disordered" evidence="1">
    <location>
        <begin position="48"/>
        <end position="69"/>
    </location>
</feature>
<evidence type="ECO:0000313" key="2">
    <source>
        <dbReference type="EMBL" id="RMY18045.1"/>
    </source>
</evidence>
<dbReference type="AlphaFoldDB" id="A0A3M6ZS29"/>
<organism evidence="2 3">
    <name type="scientific">Hortaea werneckii</name>
    <name type="common">Black yeast</name>
    <name type="synonym">Cladosporium werneckii</name>
    <dbReference type="NCBI Taxonomy" id="91943"/>
    <lineage>
        <taxon>Eukaryota</taxon>
        <taxon>Fungi</taxon>
        <taxon>Dikarya</taxon>
        <taxon>Ascomycota</taxon>
        <taxon>Pezizomycotina</taxon>
        <taxon>Dothideomycetes</taxon>
        <taxon>Dothideomycetidae</taxon>
        <taxon>Mycosphaerellales</taxon>
        <taxon>Teratosphaeriaceae</taxon>
        <taxon>Hortaea</taxon>
    </lineage>
</organism>
<comment type="caution">
    <text evidence="2">The sequence shown here is derived from an EMBL/GenBank/DDBJ whole genome shotgun (WGS) entry which is preliminary data.</text>
</comment>
<dbReference type="OrthoDB" id="5429002at2759"/>
<dbReference type="VEuPathDB" id="FungiDB:BTJ68_01584"/>
<evidence type="ECO:0000313" key="3">
    <source>
        <dbReference type="Proteomes" id="UP000271337"/>
    </source>
</evidence>
<dbReference type="EMBL" id="QWIL01000509">
    <property type="protein sequence ID" value="RMY18045.1"/>
    <property type="molecule type" value="Genomic_DNA"/>
</dbReference>
<evidence type="ECO:0000256" key="1">
    <source>
        <dbReference type="SAM" id="MobiDB-lite"/>
    </source>
</evidence>
<reference evidence="2 3" key="1">
    <citation type="journal article" date="2018" name="BMC Genomics">
        <title>Genomic evidence for intraspecific hybridization in a clonal and extremely halotolerant yeast.</title>
        <authorList>
            <person name="Gostincar C."/>
            <person name="Stajich J.E."/>
            <person name="Zupancic J."/>
            <person name="Zalar P."/>
            <person name="Gunde-Cimerman N."/>
        </authorList>
    </citation>
    <scope>NUCLEOTIDE SEQUENCE [LARGE SCALE GENOMIC DNA]</scope>
    <source>
        <strain evidence="2 3">EXF-6669</strain>
    </source>
</reference>
<gene>
    <name evidence="2" type="ORF">D0867_05602</name>
</gene>